<dbReference type="Pfam" id="PF02311">
    <property type="entry name" value="AraC_binding"/>
    <property type="match status" value="1"/>
</dbReference>
<name>A0ABS1L1V0_9BACT</name>
<evidence type="ECO:0000313" key="5">
    <source>
        <dbReference type="EMBL" id="MBL0745517.1"/>
    </source>
</evidence>
<dbReference type="PROSITE" id="PS01124">
    <property type="entry name" value="HTH_ARAC_FAMILY_2"/>
    <property type="match status" value="1"/>
</dbReference>
<dbReference type="PANTHER" id="PTHR43280">
    <property type="entry name" value="ARAC-FAMILY TRANSCRIPTIONAL REGULATOR"/>
    <property type="match status" value="1"/>
</dbReference>
<reference evidence="5 6" key="1">
    <citation type="submission" date="2021-01" db="EMBL/GenBank/DDBJ databases">
        <title>Chryseolinea sp. Jin1 Genome sequencing and assembly.</title>
        <authorList>
            <person name="Kim I."/>
        </authorList>
    </citation>
    <scope>NUCLEOTIDE SEQUENCE [LARGE SCALE GENOMIC DNA]</scope>
    <source>
        <strain evidence="5 6">Jin1</strain>
    </source>
</reference>
<dbReference type="InterPro" id="IPR018060">
    <property type="entry name" value="HTH_AraC"/>
</dbReference>
<keyword evidence="3" id="KW-0804">Transcription</keyword>
<dbReference type="InterPro" id="IPR003313">
    <property type="entry name" value="AraC-bd"/>
</dbReference>
<dbReference type="Proteomes" id="UP000613030">
    <property type="component" value="Unassembled WGS sequence"/>
</dbReference>
<protein>
    <submittedName>
        <fullName evidence="5">AraC family transcriptional regulator</fullName>
    </submittedName>
</protein>
<dbReference type="SUPFAM" id="SSF51215">
    <property type="entry name" value="Regulatory protein AraC"/>
    <property type="match status" value="1"/>
</dbReference>
<organism evidence="5 6">
    <name type="scientific">Chryseolinea lacunae</name>
    <dbReference type="NCBI Taxonomy" id="2801331"/>
    <lineage>
        <taxon>Bacteria</taxon>
        <taxon>Pseudomonadati</taxon>
        <taxon>Bacteroidota</taxon>
        <taxon>Cytophagia</taxon>
        <taxon>Cytophagales</taxon>
        <taxon>Fulvivirgaceae</taxon>
        <taxon>Chryseolinea</taxon>
    </lineage>
</organism>
<evidence type="ECO:0000256" key="2">
    <source>
        <dbReference type="ARBA" id="ARBA00023125"/>
    </source>
</evidence>
<evidence type="ECO:0000256" key="3">
    <source>
        <dbReference type="ARBA" id="ARBA00023163"/>
    </source>
</evidence>
<accession>A0ABS1L1V0</accession>
<sequence>MDYSIFMADMQTIRKREGFEGQRAIVLPKKILELCGYTPPINSLYLTDIGFYPRAQFHYRERPSGISANILIYCLEGKGWVELPSGNVAINPNEVLIIPADMPHKYGADDKNPWTIYWAHFKGLQSPYFAGLLTKQFKSFVNDNMFLEERIKIFDMIYRNLESGYSLDNLFFASTSFQYFLTTLCFADKFASAHHAVEKDLVDLSIEYMQDHLDTPIKLEALAASVNLSLSHYSNIFKRKTGYSPIIYFNHLKIQHACQYLQFTSLRINEISSKLGIEDPYYFSRLFTKVMGLSPVDYRNKKR</sequence>
<dbReference type="InterPro" id="IPR018062">
    <property type="entry name" value="HTH_AraC-typ_CS"/>
</dbReference>
<dbReference type="InterPro" id="IPR009057">
    <property type="entry name" value="Homeodomain-like_sf"/>
</dbReference>
<dbReference type="Gene3D" id="2.60.120.280">
    <property type="entry name" value="Regulatory protein AraC"/>
    <property type="match status" value="1"/>
</dbReference>
<dbReference type="CDD" id="cd06986">
    <property type="entry name" value="cupin_MmsR-like_N"/>
    <property type="match status" value="1"/>
</dbReference>
<dbReference type="Pfam" id="PF12833">
    <property type="entry name" value="HTH_18"/>
    <property type="match status" value="1"/>
</dbReference>
<keyword evidence="1" id="KW-0805">Transcription regulation</keyword>
<dbReference type="InterPro" id="IPR037923">
    <property type="entry name" value="HTH-like"/>
</dbReference>
<keyword evidence="6" id="KW-1185">Reference proteome</keyword>
<dbReference type="Gene3D" id="1.10.10.60">
    <property type="entry name" value="Homeodomain-like"/>
    <property type="match status" value="2"/>
</dbReference>
<dbReference type="PROSITE" id="PS00041">
    <property type="entry name" value="HTH_ARAC_FAMILY_1"/>
    <property type="match status" value="1"/>
</dbReference>
<comment type="caution">
    <text evidence="5">The sequence shown here is derived from an EMBL/GenBank/DDBJ whole genome shotgun (WGS) entry which is preliminary data.</text>
</comment>
<dbReference type="EMBL" id="JAERRB010000017">
    <property type="protein sequence ID" value="MBL0745517.1"/>
    <property type="molecule type" value="Genomic_DNA"/>
</dbReference>
<keyword evidence="2" id="KW-0238">DNA-binding</keyword>
<dbReference type="RefSeq" id="WP_202015994.1">
    <property type="nucleotide sequence ID" value="NZ_JAERRB010000017.1"/>
</dbReference>
<gene>
    <name evidence="5" type="ORF">JI741_30070</name>
</gene>
<evidence type="ECO:0000256" key="1">
    <source>
        <dbReference type="ARBA" id="ARBA00023015"/>
    </source>
</evidence>
<evidence type="ECO:0000313" key="6">
    <source>
        <dbReference type="Proteomes" id="UP000613030"/>
    </source>
</evidence>
<evidence type="ECO:0000259" key="4">
    <source>
        <dbReference type="PROSITE" id="PS01124"/>
    </source>
</evidence>
<dbReference type="SUPFAM" id="SSF46689">
    <property type="entry name" value="Homeodomain-like"/>
    <property type="match status" value="2"/>
</dbReference>
<dbReference type="SMART" id="SM00342">
    <property type="entry name" value="HTH_ARAC"/>
    <property type="match status" value="1"/>
</dbReference>
<proteinExistence type="predicted"/>
<dbReference type="PANTHER" id="PTHR43280:SF30">
    <property type="entry name" value="MMSAB OPERON REGULATORY PROTEIN"/>
    <property type="match status" value="1"/>
</dbReference>
<feature type="domain" description="HTH araC/xylS-type" evidence="4">
    <location>
        <begin position="203"/>
        <end position="301"/>
    </location>
</feature>